<sequence>MPDLKHLNDDFFSMFFIILRFLSRTFSQKMYGDSMESVPKSSNMLTISFIISKHIHNNGKIPSQEDSSSHGWIKKLV</sequence>
<evidence type="ECO:0000313" key="1">
    <source>
        <dbReference type="EMBL" id="SMH71254.1"/>
    </source>
</evidence>
<reference evidence="2" key="1">
    <citation type="submission" date="2017-03" db="EMBL/GenBank/DDBJ databases">
        <authorList>
            <person name="Herbold C."/>
        </authorList>
    </citation>
    <scope>NUCLEOTIDE SEQUENCE [LARGE SCALE GENOMIC DNA]</scope>
</reference>
<protein>
    <submittedName>
        <fullName evidence="1">Uncharacterized protein</fullName>
    </submittedName>
</protein>
<evidence type="ECO:0000313" key="2">
    <source>
        <dbReference type="Proteomes" id="UP000230607"/>
    </source>
</evidence>
<dbReference type="EMBL" id="LT841358">
    <property type="protein sequence ID" value="SMH71254.1"/>
    <property type="molecule type" value="Genomic_DNA"/>
</dbReference>
<keyword evidence="2" id="KW-1185">Reference proteome</keyword>
<gene>
    <name evidence="1" type="ORF">NCS_11061</name>
</gene>
<proteinExistence type="predicted"/>
<dbReference type="AlphaFoldDB" id="A0A2H1FER8"/>
<organism evidence="1 2">
    <name type="scientific">Candidatus Nitrosotalea okcheonensis</name>
    <dbReference type="NCBI Taxonomy" id="1903276"/>
    <lineage>
        <taxon>Archaea</taxon>
        <taxon>Nitrososphaerota</taxon>
        <taxon>Nitrososphaeria</taxon>
        <taxon>Nitrosotaleales</taxon>
        <taxon>Nitrosotaleaceae</taxon>
        <taxon>Nitrosotalea</taxon>
    </lineage>
</organism>
<accession>A0A2H1FER8</accession>
<name>A0A2H1FER8_9ARCH</name>
<dbReference type="Proteomes" id="UP000230607">
    <property type="component" value="Chromosome 1"/>
</dbReference>